<evidence type="ECO:0000256" key="1">
    <source>
        <dbReference type="SAM" id="MobiDB-lite"/>
    </source>
</evidence>
<gene>
    <name evidence="2" type="ORF">DL764_001094</name>
</gene>
<reference evidence="2 3" key="1">
    <citation type="submission" date="2018-06" db="EMBL/GenBank/DDBJ databases">
        <title>Complete Genomes of Monosporascus.</title>
        <authorList>
            <person name="Robinson A.J."/>
            <person name="Natvig D.O."/>
        </authorList>
    </citation>
    <scope>NUCLEOTIDE SEQUENCE [LARGE SCALE GENOMIC DNA]</scope>
    <source>
        <strain evidence="2 3">CBS 110550</strain>
    </source>
</reference>
<proteinExistence type="predicted"/>
<evidence type="ECO:0000313" key="2">
    <source>
        <dbReference type="EMBL" id="RYP09759.1"/>
    </source>
</evidence>
<dbReference type="AlphaFoldDB" id="A0A4V1XCH4"/>
<keyword evidence="3" id="KW-1185">Reference proteome</keyword>
<name>A0A4V1XCH4_9PEZI</name>
<dbReference type="OrthoDB" id="4702492at2759"/>
<dbReference type="Proteomes" id="UP000293360">
    <property type="component" value="Unassembled WGS sequence"/>
</dbReference>
<protein>
    <submittedName>
        <fullName evidence="2">Uncharacterized protein</fullName>
    </submittedName>
</protein>
<comment type="caution">
    <text evidence="2">The sequence shown here is derived from an EMBL/GenBank/DDBJ whole genome shotgun (WGS) entry which is preliminary data.</text>
</comment>
<sequence length="489" mass="55034">MPNKRRRSTRLLCSDSSDSQEESSESESTDDAGVAPGAKRTRSTYVKAKAQSLLTADAELAAEIGELSSKIRHGDLGLVEACWRLHGIEAKIEAHESRRQQFFDNYPAMYSASGFLPPGTHRKYCEDVKLEMTAAKVGILEKLQKEVVAIRESACTGIESLKKEIEAVKAYRISAEVIKKVIKETHAFQATQKTQVLQNGITACKDGSETTSHGPGVFRYISDHSQAESKRIYAWNFAEHLTTLDFRPPHGISGWSNISRQFHAYRLWGNGHLSYVLRDEGMPPICAKRHERGYSRDYSDKDSLKSTSLRSYTQSVMELETCGQSQIQTSIVLPRYVTFLGNLFGAFSGSEGGRPSYETSANNFCLVMDVTKPSKSVWLVYRYEFRKGGNIQEHEFHQDKNMFPSMEKEFDLALVCEDIRDWEEPNGSCELPHFNHEKVEHAMRRTACRVKLVFTRPNLDDLLVAIEEGWAGHGDGRNAAEADLIDDKA</sequence>
<feature type="region of interest" description="Disordered" evidence="1">
    <location>
        <begin position="1"/>
        <end position="41"/>
    </location>
</feature>
<accession>A0A4V1XCH4</accession>
<dbReference type="EMBL" id="QJNU01000030">
    <property type="protein sequence ID" value="RYP09759.1"/>
    <property type="molecule type" value="Genomic_DNA"/>
</dbReference>
<organism evidence="2 3">
    <name type="scientific">Monosporascus ibericus</name>
    <dbReference type="NCBI Taxonomy" id="155417"/>
    <lineage>
        <taxon>Eukaryota</taxon>
        <taxon>Fungi</taxon>
        <taxon>Dikarya</taxon>
        <taxon>Ascomycota</taxon>
        <taxon>Pezizomycotina</taxon>
        <taxon>Sordariomycetes</taxon>
        <taxon>Xylariomycetidae</taxon>
        <taxon>Xylariales</taxon>
        <taxon>Xylariales incertae sedis</taxon>
        <taxon>Monosporascus</taxon>
    </lineage>
</organism>
<feature type="compositionally biased region" description="Acidic residues" evidence="1">
    <location>
        <begin position="18"/>
        <end position="30"/>
    </location>
</feature>
<evidence type="ECO:0000313" key="3">
    <source>
        <dbReference type="Proteomes" id="UP000293360"/>
    </source>
</evidence>